<comment type="subcellular location">
    <subcellularLocation>
        <location evidence="1">Membrane</location>
        <topology evidence="1">Multi-pass membrane protein</topology>
    </subcellularLocation>
</comment>
<dbReference type="GO" id="GO:0016020">
    <property type="term" value="C:membrane"/>
    <property type="evidence" value="ECO:0007669"/>
    <property type="project" value="UniProtKB-SubCell"/>
</dbReference>
<dbReference type="PANTHER" id="PTHR12570:SF9">
    <property type="entry name" value="MAGNESIUM TRANSPORTER NIPA8-RELATED"/>
    <property type="match status" value="1"/>
</dbReference>
<keyword evidence="7" id="KW-1185">Reference proteome</keyword>
<proteinExistence type="predicted"/>
<evidence type="ECO:0000313" key="7">
    <source>
        <dbReference type="Proteomes" id="UP000037460"/>
    </source>
</evidence>
<feature type="transmembrane region" description="Helical" evidence="5">
    <location>
        <begin position="71"/>
        <end position="91"/>
    </location>
</feature>
<protein>
    <submittedName>
        <fullName evidence="6">Magnesium transporter nipa2</fullName>
    </submittedName>
</protein>
<name>A0A0M0K6U8_9EUKA</name>
<dbReference type="InterPro" id="IPR008521">
    <property type="entry name" value="Mg_trans_NIPA"/>
</dbReference>
<reference evidence="7" key="1">
    <citation type="journal article" date="2015" name="PLoS Genet.">
        <title>Genome Sequence and Transcriptome Analyses of Chrysochromulina tobin: Metabolic Tools for Enhanced Algal Fitness in the Prominent Order Prymnesiales (Haptophyceae).</title>
        <authorList>
            <person name="Hovde B.T."/>
            <person name="Deodato C.R."/>
            <person name="Hunsperger H.M."/>
            <person name="Ryken S.A."/>
            <person name="Yost W."/>
            <person name="Jha R.K."/>
            <person name="Patterson J."/>
            <person name="Monnat R.J. Jr."/>
            <person name="Barlow S.B."/>
            <person name="Starkenburg S.R."/>
            <person name="Cattolico R.A."/>
        </authorList>
    </citation>
    <scope>NUCLEOTIDE SEQUENCE</scope>
    <source>
        <strain evidence="7">CCMP291</strain>
    </source>
</reference>
<feature type="transmembrane region" description="Helical" evidence="5">
    <location>
        <begin position="213"/>
        <end position="232"/>
    </location>
</feature>
<evidence type="ECO:0000256" key="2">
    <source>
        <dbReference type="ARBA" id="ARBA00022692"/>
    </source>
</evidence>
<dbReference type="Proteomes" id="UP000037460">
    <property type="component" value="Unassembled WGS sequence"/>
</dbReference>
<keyword evidence="2 5" id="KW-0812">Transmembrane</keyword>
<keyword evidence="3 5" id="KW-1133">Transmembrane helix</keyword>
<gene>
    <name evidence="6" type="ORF">Ctob_013934</name>
</gene>
<accession>A0A0M0K6U8</accession>
<evidence type="ECO:0000256" key="5">
    <source>
        <dbReference type="SAM" id="Phobius"/>
    </source>
</evidence>
<feature type="transmembrane region" description="Helical" evidence="5">
    <location>
        <begin position="244"/>
        <end position="262"/>
    </location>
</feature>
<dbReference type="Pfam" id="PF05653">
    <property type="entry name" value="Mg_trans_NIPA"/>
    <property type="match status" value="1"/>
</dbReference>
<feature type="transmembrane region" description="Helical" evidence="5">
    <location>
        <begin position="47"/>
        <end position="65"/>
    </location>
</feature>
<keyword evidence="4 5" id="KW-0472">Membrane</keyword>
<feature type="transmembrane region" description="Helical" evidence="5">
    <location>
        <begin position="282"/>
        <end position="300"/>
    </location>
</feature>
<feature type="transmembrane region" description="Helical" evidence="5">
    <location>
        <begin position="143"/>
        <end position="161"/>
    </location>
</feature>
<dbReference type="EMBL" id="JWZX01001192">
    <property type="protein sequence ID" value="KOO34525.1"/>
    <property type="molecule type" value="Genomic_DNA"/>
</dbReference>
<evidence type="ECO:0000256" key="1">
    <source>
        <dbReference type="ARBA" id="ARBA00004141"/>
    </source>
</evidence>
<dbReference type="PANTHER" id="PTHR12570">
    <property type="match status" value="1"/>
</dbReference>
<feature type="transmembrane region" description="Helical" evidence="5">
    <location>
        <begin position="173"/>
        <end position="201"/>
    </location>
</feature>
<dbReference type="OrthoDB" id="165382at2759"/>
<evidence type="ECO:0000256" key="3">
    <source>
        <dbReference type="ARBA" id="ARBA00022989"/>
    </source>
</evidence>
<dbReference type="GO" id="GO:0015095">
    <property type="term" value="F:magnesium ion transmembrane transporter activity"/>
    <property type="evidence" value="ECO:0007669"/>
    <property type="project" value="InterPro"/>
</dbReference>
<feature type="transmembrane region" description="Helical" evidence="5">
    <location>
        <begin position="6"/>
        <end position="26"/>
    </location>
</feature>
<sequence length="316" mass="33270">MAVSLVLVGVLLAVFGQFLGATSMLLMKRASVIEAEVPFFRRRLFQAAFVLFVFNTVVLDAAVYALAPLTIVAPITALGIVFVNIGVANGIFVEREIFGPRMLLANALIVAGLVAACGCGPHVNTTPTLPEMFALARAPAFLAYAAAGLTIALSFCLALWTGCLPPRSPLKTVWCALAAAVFGSLSVLCFKGVATVVRLAFEGDDQLQELGTWVLLLGAAVCAPANVTLMNLTFEISDANYGMPLYQALLITATIVSGGLFYDEFGIWGQEALAQGQPELVVGFMLGVVTLLAGIVLVALSPTPHKHVDSSRPPML</sequence>
<feature type="transmembrane region" description="Helical" evidence="5">
    <location>
        <begin position="103"/>
        <end position="123"/>
    </location>
</feature>
<organism evidence="6 7">
    <name type="scientific">Chrysochromulina tobinii</name>
    <dbReference type="NCBI Taxonomy" id="1460289"/>
    <lineage>
        <taxon>Eukaryota</taxon>
        <taxon>Haptista</taxon>
        <taxon>Haptophyta</taxon>
        <taxon>Prymnesiophyceae</taxon>
        <taxon>Prymnesiales</taxon>
        <taxon>Chrysochromulinaceae</taxon>
        <taxon>Chrysochromulina</taxon>
    </lineage>
</organism>
<evidence type="ECO:0000256" key="4">
    <source>
        <dbReference type="ARBA" id="ARBA00023136"/>
    </source>
</evidence>
<evidence type="ECO:0000313" key="6">
    <source>
        <dbReference type="EMBL" id="KOO34525.1"/>
    </source>
</evidence>
<comment type="caution">
    <text evidence="6">The sequence shown here is derived from an EMBL/GenBank/DDBJ whole genome shotgun (WGS) entry which is preliminary data.</text>
</comment>
<dbReference type="AlphaFoldDB" id="A0A0M0K6U8"/>